<feature type="transmembrane region" description="Helical" evidence="7">
    <location>
        <begin position="42"/>
        <end position="61"/>
    </location>
</feature>
<sequence>MADLLAITPLQAAAVVVSAAGMYVAFLVLVRVFGARVLARMSTFDLVVTLMLGAIAGRVILGDTPVLAAGVLGLGTLLLLEVGVGRLRTIPRIHRWLTPDPILIVDRGEIVDEGLRRAHITTDEVRGALRTHGIRHLDELAYGIFEPTGTISLLRAGRDVDPRILADVVDATGRPVLPYEE</sequence>
<keyword evidence="6 7" id="KW-0472">Membrane</keyword>
<dbReference type="PANTHER" id="PTHR34582:SF6">
    <property type="entry name" value="UPF0702 TRANSMEMBRANE PROTEIN YCAP"/>
    <property type="match status" value="1"/>
</dbReference>
<dbReference type="InterPro" id="IPR023090">
    <property type="entry name" value="UPF0702_alpha/beta_dom_sf"/>
</dbReference>
<dbReference type="GO" id="GO:0005886">
    <property type="term" value="C:plasma membrane"/>
    <property type="evidence" value="ECO:0007669"/>
    <property type="project" value="UniProtKB-SubCell"/>
</dbReference>
<proteinExistence type="inferred from homology"/>
<dbReference type="PANTHER" id="PTHR34582">
    <property type="entry name" value="UPF0702 TRANSMEMBRANE PROTEIN YCAP"/>
    <property type="match status" value="1"/>
</dbReference>
<comment type="caution">
    <text evidence="9">The sequence shown here is derived from an EMBL/GenBank/DDBJ whole genome shotgun (WGS) entry which is preliminary data.</text>
</comment>
<dbReference type="Pfam" id="PF04239">
    <property type="entry name" value="DUF421"/>
    <property type="match status" value="1"/>
</dbReference>
<keyword evidence="5 7" id="KW-1133">Transmembrane helix</keyword>
<name>H5UTM0_9MICO</name>
<evidence type="ECO:0000256" key="2">
    <source>
        <dbReference type="ARBA" id="ARBA00006448"/>
    </source>
</evidence>
<dbReference type="Proteomes" id="UP000004367">
    <property type="component" value="Unassembled WGS sequence"/>
</dbReference>
<feature type="transmembrane region" description="Helical" evidence="7">
    <location>
        <begin position="12"/>
        <end position="30"/>
    </location>
</feature>
<dbReference type="OrthoDB" id="3266405at2"/>
<evidence type="ECO:0000256" key="6">
    <source>
        <dbReference type="ARBA" id="ARBA00023136"/>
    </source>
</evidence>
<protein>
    <recommendedName>
        <fullName evidence="8">YetF C-terminal domain-containing protein</fullName>
    </recommendedName>
</protein>
<organism evidence="9 10">
    <name type="scientific">Mobilicoccus pelagius NBRC 104925</name>
    <dbReference type="NCBI Taxonomy" id="1089455"/>
    <lineage>
        <taxon>Bacteria</taxon>
        <taxon>Bacillati</taxon>
        <taxon>Actinomycetota</taxon>
        <taxon>Actinomycetes</taxon>
        <taxon>Micrococcales</taxon>
        <taxon>Dermatophilaceae</taxon>
        <taxon>Mobilicoccus</taxon>
    </lineage>
</organism>
<evidence type="ECO:0000256" key="5">
    <source>
        <dbReference type="ARBA" id="ARBA00022989"/>
    </source>
</evidence>
<dbReference type="EMBL" id="BAFE01000073">
    <property type="protein sequence ID" value="GAB49078.1"/>
    <property type="molecule type" value="Genomic_DNA"/>
</dbReference>
<dbReference type="AlphaFoldDB" id="H5UTM0"/>
<comment type="similarity">
    <text evidence="2">Belongs to the UPF0702 family.</text>
</comment>
<evidence type="ECO:0000313" key="9">
    <source>
        <dbReference type="EMBL" id="GAB49078.1"/>
    </source>
</evidence>
<dbReference type="InterPro" id="IPR007353">
    <property type="entry name" value="DUF421"/>
</dbReference>
<evidence type="ECO:0000256" key="7">
    <source>
        <dbReference type="SAM" id="Phobius"/>
    </source>
</evidence>
<evidence type="ECO:0000256" key="1">
    <source>
        <dbReference type="ARBA" id="ARBA00004651"/>
    </source>
</evidence>
<dbReference type="eggNOG" id="COG2323">
    <property type="taxonomic scope" value="Bacteria"/>
</dbReference>
<comment type="subcellular location">
    <subcellularLocation>
        <location evidence="1">Cell membrane</location>
        <topology evidence="1">Multi-pass membrane protein</topology>
    </subcellularLocation>
</comment>
<reference evidence="9 10" key="1">
    <citation type="submission" date="2012-02" db="EMBL/GenBank/DDBJ databases">
        <title>Whole genome shotgun sequence of Mobilicoccus pelagius NBRC 104925.</title>
        <authorList>
            <person name="Yoshida Y."/>
            <person name="Hosoyama A."/>
            <person name="Tsuchikane K."/>
            <person name="Katsumata H."/>
            <person name="Yamazaki S."/>
            <person name="Fujita N."/>
        </authorList>
    </citation>
    <scope>NUCLEOTIDE SEQUENCE [LARGE SCALE GENOMIC DNA]</scope>
    <source>
        <strain evidence="9 10">NBRC 104925</strain>
    </source>
</reference>
<dbReference type="Gene3D" id="3.30.240.20">
    <property type="entry name" value="bsu07140 like domains"/>
    <property type="match status" value="1"/>
</dbReference>
<keyword evidence="4 7" id="KW-0812">Transmembrane</keyword>
<feature type="transmembrane region" description="Helical" evidence="7">
    <location>
        <begin position="67"/>
        <end position="87"/>
    </location>
</feature>
<dbReference type="STRING" id="1089455.MOPEL_096_00850"/>
<evidence type="ECO:0000259" key="8">
    <source>
        <dbReference type="Pfam" id="PF04239"/>
    </source>
</evidence>
<gene>
    <name evidence="9" type="ORF">MOPEL_096_00850</name>
</gene>
<evidence type="ECO:0000313" key="10">
    <source>
        <dbReference type="Proteomes" id="UP000004367"/>
    </source>
</evidence>
<keyword evidence="3" id="KW-1003">Cell membrane</keyword>
<evidence type="ECO:0000256" key="4">
    <source>
        <dbReference type="ARBA" id="ARBA00022692"/>
    </source>
</evidence>
<accession>H5UTM0</accession>
<keyword evidence="10" id="KW-1185">Reference proteome</keyword>
<dbReference type="RefSeq" id="WP_009482976.1">
    <property type="nucleotide sequence ID" value="NZ_BAFE01000073.1"/>
</dbReference>
<feature type="domain" description="YetF C-terminal" evidence="8">
    <location>
        <begin position="91"/>
        <end position="158"/>
    </location>
</feature>
<evidence type="ECO:0000256" key="3">
    <source>
        <dbReference type="ARBA" id="ARBA00022475"/>
    </source>
</evidence>